<dbReference type="Gene3D" id="3.40.50.720">
    <property type="entry name" value="NAD(P)-binding Rossmann-like Domain"/>
    <property type="match status" value="1"/>
</dbReference>
<dbReference type="CDD" id="cd05254">
    <property type="entry name" value="dTDP_HR_like_SDR_e"/>
    <property type="match status" value="1"/>
</dbReference>
<dbReference type="PANTHER" id="PTHR10491:SF4">
    <property type="entry name" value="METHIONINE ADENOSYLTRANSFERASE 2 SUBUNIT BETA"/>
    <property type="match status" value="1"/>
</dbReference>
<evidence type="ECO:0000259" key="1">
    <source>
        <dbReference type="Pfam" id="PF04321"/>
    </source>
</evidence>
<reference evidence="2 3" key="1">
    <citation type="submission" date="2014-12" db="EMBL/GenBank/DDBJ databases">
        <title>Genome sequence of Methanobrevibacter arboriphilicus DH1, DSM1125.</title>
        <authorList>
            <person name="Poehlein A."/>
            <person name="Thauer R.K."/>
            <person name="Seedorf H."/>
            <person name="Daniel R."/>
        </authorList>
    </citation>
    <scope>NUCLEOTIDE SEQUENCE [LARGE SCALE GENOMIC DNA]</scope>
    <source>
        <strain evidence="2 3">DH1</strain>
    </source>
</reference>
<comment type="caution">
    <text evidence="2">The sequence shown here is derived from an EMBL/GenBank/DDBJ whole genome shotgun (WGS) entry which is preliminary data.</text>
</comment>
<evidence type="ECO:0000313" key="3">
    <source>
        <dbReference type="Proteomes" id="UP000191661"/>
    </source>
</evidence>
<sequence>MKILITGYKGMLGSDLVETLKNENKHELILTDIDDLDIANFNQVDEFLKKEEPELIINVAAYTDVDGCETNRDLAFNVNSIGPKNLAIVSNEINAKLLHISTDYVFSGDSLKPYHEDDKTGPNSYYGETKLQAELFIKENTDNYFIIRTAWLYGFNGKNFVKTMLQLAKTNDKISVVNDQHGSPTFTKDLAIAISELIKTDKYGIYHVTNSDNCTWYEFAKQIFELANININVVPVTTEEYPTPAKRPEYSVLSNEKWENAGFKSLRSYKDALKNYMELELGVNYRN</sequence>
<feature type="domain" description="RmlD-like substrate binding" evidence="1">
    <location>
        <begin position="1"/>
        <end position="278"/>
    </location>
</feature>
<dbReference type="AlphaFoldDB" id="A0A1V6N424"/>
<dbReference type="NCBIfam" id="TIGR01214">
    <property type="entry name" value="rmlD"/>
    <property type="match status" value="1"/>
</dbReference>
<evidence type="ECO:0000313" key="2">
    <source>
        <dbReference type="EMBL" id="OQD59382.1"/>
    </source>
</evidence>
<dbReference type="EMBL" id="JXMW01000003">
    <property type="protein sequence ID" value="OQD59382.1"/>
    <property type="molecule type" value="Genomic_DNA"/>
</dbReference>
<dbReference type="OrthoDB" id="4907at2157"/>
<dbReference type="GO" id="GO:0005829">
    <property type="term" value="C:cytosol"/>
    <property type="evidence" value="ECO:0007669"/>
    <property type="project" value="TreeGrafter"/>
</dbReference>
<dbReference type="InterPro" id="IPR036291">
    <property type="entry name" value="NAD(P)-bd_dom_sf"/>
</dbReference>
<dbReference type="Gene3D" id="3.90.25.10">
    <property type="entry name" value="UDP-galactose 4-epimerase, domain 1"/>
    <property type="match status" value="1"/>
</dbReference>
<keyword evidence="2" id="KW-0560">Oxidoreductase</keyword>
<keyword evidence="3" id="KW-1185">Reference proteome</keyword>
<proteinExistence type="predicted"/>
<dbReference type="GO" id="GO:0019305">
    <property type="term" value="P:dTDP-rhamnose biosynthetic process"/>
    <property type="evidence" value="ECO:0007669"/>
    <property type="project" value="TreeGrafter"/>
</dbReference>
<dbReference type="SUPFAM" id="SSF51735">
    <property type="entry name" value="NAD(P)-binding Rossmann-fold domains"/>
    <property type="match status" value="1"/>
</dbReference>
<dbReference type="Proteomes" id="UP000191661">
    <property type="component" value="Unassembled WGS sequence"/>
</dbReference>
<dbReference type="PANTHER" id="PTHR10491">
    <property type="entry name" value="DTDP-4-DEHYDRORHAMNOSE REDUCTASE"/>
    <property type="match status" value="1"/>
</dbReference>
<gene>
    <name evidence="2" type="ORF">MBBAR_3c00370</name>
</gene>
<protein>
    <submittedName>
        <fullName evidence="2">dTDP-4-dehydrorhamnose reductase</fullName>
        <ecNumber evidence="2">1.1.1.133</ecNumber>
    </submittedName>
</protein>
<dbReference type="RefSeq" id="WP_080459618.1">
    <property type="nucleotide sequence ID" value="NZ_JXMW01000003.1"/>
</dbReference>
<accession>A0A1V6N424</accession>
<name>A0A1V6N424_METAZ</name>
<dbReference type="EC" id="1.1.1.133" evidence="2"/>
<dbReference type="InterPro" id="IPR005913">
    <property type="entry name" value="dTDP_dehydrorham_reduct"/>
</dbReference>
<dbReference type="GO" id="GO:0008831">
    <property type="term" value="F:dTDP-4-dehydrorhamnose reductase activity"/>
    <property type="evidence" value="ECO:0007669"/>
    <property type="project" value="UniProtKB-EC"/>
</dbReference>
<dbReference type="InterPro" id="IPR029903">
    <property type="entry name" value="RmlD-like-bd"/>
</dbReference>
<organism evidence="2 3">
    <name type="scientific">Methanobrevibacter arboriphilus JCM 13429 = DSM 1125</name>
    <dbReference type="NCBI Taxonomy" id="1300164"/>
    <lineage>
        <taxon>Archaea</taxon>
        <taxon>Methanobacteriati</taxon>
        <taxon>Methanobacteriota</taxon>
        <taxon>Methanomada group</taxon>
        <taxon>Methanobacteria</taxon>
        <taxon>Methanobacteriales</taxon>
        <taxon>Methanobacteriaceae</taxon>
        <taxon>Methanobrevibacter</taxon>
    </lineage>
</organism>
<dbReference type="Pfam" id="PF04321">
    <property type="entry name" value="RmlD_sub_bind"/>
    <property type="match status" value="1"/>
</dbReference>